<dbReference type="Proteomes" id="UP001153636">
    <property type="component" value="Chromosome 14"/>
</dbReference>
<dbReference type="Pfam" id="PF00059">
    <property type="entry name" value="Lectin_C"/>
    <property type="match status" value="1"/>
</dbReference>
<dbReference type="PROSITE" id="PS50041">
    <property type="entry name" value="C_TYPE_LECTIN_2"/>
    <property type="match status" value="1"/>
</dbReference>
<protein>
    <recommendedName>
        <fullName evidence="2">C-type lectin domain-containing protein</fullName>
    </recommendedName>
</protein>
<dbReference type="InterPro" id="IPR016186">
    <property type="entry name" value="C-type_lectin-like/link_sf"/>
</dbReference>
<proteinExistence type="predicted"/>
<evidence type="ECO:0000313" key="4">
    <source>
        <dbReference type="Proteomes" id="UP001153636"/>
    </source>
</evidence>
<feature type="signal peptide" evidence="1">
    <location>
        <begin position="1"/>
        <end position="22"/>
    </location>
</feature>
<dbReference type="CDD" id="cd00037">
    <property type="entry name" value="CLECT"/>
    <property type="match status" value="1"/>
</dbReference>
<dbReference type="PANTHER" id="PTHR22802:SF465">
    <property type="entry name" value="AT17652P-RELATED"/>
    <property type="match status" value="1"/>
</dbReference>
<dbReference type="SUPFAM" id="SSF56436">
    <property type="entry name" value="C-type lectin-like"/>
    <property type="match status" value="1"/>
</dbReference>
<accession>A0A9P0CH34</accession>
<evidence type="ECO:0000259" key="2">
    <source>
        <dbReference type="PROSITE" id="PS50041"/>
    </source>
</evidence>
<dbReference type="PANTHER" id="PTHR22802">
    <property type="entry name" value="C-TYPE LECTIN SUPERFAMILY MEMBER"/>
    <property type="match status" value="1"/>
</dbReference>
<dbReference type="SMART" id="SM00034">
    <property type="entry name" value="CLECT"/>
    <property type="match status" value="1"/>
</dbReference>
<name>A0A9P0CH34_9CUCU</name>
<evidence type="ECO:0000256" key="1">
    <source>
        <dbReference type="SAM" id="SignalP"/>
    </source>
</evidence>
<dbReference type="AlphaFoldDB" id="A0A9P0CH34"/>
<gene>
    <name evidence="3" type="ORF">PSYICH_LOCUS4337</name>
</gene>
<organism evidence="3 4">
    <name type="scientific">Psylliodes chrysocephalus</name>
    <dbReference type="NCBI Taxonomy" id="3402493"/>
    <lineage>
        <taxon>Eukaryota</taxon>
        <taxon>Metazoa</taxon>
        <taxon>Ecdysozoa</taxon>
        <taxon>Arthropoda</taxon>
        <taxon>Hexapoda</taxon>
        <taxon>Insecta</taxon>
        <taxon>Pterygota</taxon>
        <taxon>Neoptera</taxon>
        <taxon>Endopterygota</taxon>
        <taxon>Coleoptera</taxon>
        <taxon>Polyphaga</taxon>
        <taxon>Cucujiformia</taxon>
        <taxon>Chrysomeloidea</taxon>
        <taxon>Chrysomelidae</taxon>
        <taxon>Galerucinae</taxon>
        <taxon>Alticini</taxon>
        <taxon>Psylliodes</taxon>
    </lineage>
</organism>
<dbReference type="InterPro" id="IPR016187">
    <property type="entry name" value="CTDL_fold"/>
</dbReference>
<dbReference type="InterPro" id="IPR051004">
    <property type="entry name" value="DC-SIGN_domain-containing"/>
</dbReference>
<dbReference type="OrthoDB" id="7962197at2759"/>
<dbReference type="InterPro" id="IPR001304">
    <property type="entry name" value="C-type_lectin-like"/>
</dbReference>
<sequence length="183" mass="21019">MFSKYLFGCFCIIFLIINSASTNPLGSYVPINDKDLIFSFLPSTMKLQRYEDSLYYFGTIFKGNFFQSMQFCKYHGMDLVSIDNKEENNFIYDFLSGFLSSGDYLFWSSGVKTEPDNHWVWMGTGKPMTYINWLPGQPGNTANERYMEIRYVNGNRGMVFNDQIAGQANHVICEISVPRAVGL</sequence>
<keyword evidence="4" id="KW-1185">Reference proteome</keyword>
<reference evidence="3" key="1">
    <citation type="submission" date="2022-01" db="EMBL/GenBank/DDBJ databases">
        <authorList>
            <person name="King R."/>
        </authorList>
    </citation>
    <scope>NUCLEOTIDE SEQUENCE</scope>
</reference>
<dbReference type="Gene3D" id="3.10.100.10">
    <property type="entry name" value="Mannose-Binding Protein A, subunit A"/>
    <property type="match status" value="1"/>
</dbReference>
<feature type="domain" description="C-type lectin" evidence="2">
    <location>
        <begin position="50"/>
        <end position="174"/>
    </location>
</feature>
<feature type="chain" id="PRO_5040335035" description="C-type lectin domain-containing protein" evidence="1">
    <location>
        <begin position="23"/>
        <end position="183"/>
    </location>
</feature>
<evidence type="ECO:0000313" key="3">
    <source>
        <dbReference type="EMBL" id="CAH1103332.1"/>
    </source>
</evidence>
<dbReference type="EMBL" id="OV651826">
    <property type="protein sequence ID" value="CAH1103332.1"/>
    <property type="molecule type" value="Genomic_DNA"/>
</dbReference>
<keyword evidence="1" id="KW-0732">Signal</keyword>